<dbReference type="Pfam" id="PF16209">
    <property type="entry name" value="PhoLip_ATPase_N"/>
    <property type="match status" value="1"/>
</dbReference>
<sequence length="137" mass="16143">MPFFDCRIRQRSSRISTSRIIYVNQTSQPEKYRSNAISTAKYNAFSFFPRFLKEQFRRYSNVFFLIIALLQQIPDVSPTGRIATAGPLIIILTVSAIKEIFEDIKRRKSDQTVNNYRTTVLRDCEWKYTPWKDVGFV</sequence>
<dbReference type="GO" id="GO:0005886">
    <property type="term" value="C:plasma membrane"/>
    <property type="evidence" value="ECO:0007669"/>
    <property type="project" value="TreeGrafter"/>
</dbReference>
<dbReference type="GO" id="GO:0005802">
    <property type="term" value="C:trans-Golgi network"/>
    <property type="evidence" value="ECO:0007669"/>
    <property type="project" value="TreeGrafter"/>
</dbReference>
<organism evidence="2 3">
    <name type="scientific">Wuchereria bancrofti</name>
    <dbReference type="NCBI Taxonomy" id="6293"/>
    <lineage>
        <taxon>Eukaryota</taxon>
        <taxon>Metazoa</taxon>
        <taxon>Ecdysozoa</taxon>
        <taxon>Nematoda</taxon>
        <taxon>Chromadorea</taxon>
        <taxon>Rhabditida</taxon>
        <taxon>Spirurina</taxon>
        <taxon>Spiruromorpha</taxon>
        <taxon>Filarioidea</taxon>
        <taxon>Onchocercidae</taxon>
        <taxon>Wuchereria</taxon>
    </lineage>
</organism>
<reference evidence="3" key="1">
    <citation type="submission" date="2012-08" db="EMBL/GenBank/DDBJ databases">
        <title>The Genome Sequence of Wuchereria bancrofti.</title>
        <authorList>
            <person name="Nutman T.B."/>
            <person name="Fink D.L."/>
            <person name="Russ C."/>
            <person name="Young S."/>
            <person name="Zeng Q."/>
            <person name="Koehrsen M."/>
            <person name="Alvarado L."/>
            <person name="Berlin A."/>
            <person name="Chapman S.B."/>
            <person name="Chen Z."/>
            <person name="Freedman E."/>
            <person name="Gellesch M."/>
            <person name="Goldberg J."/>
            <person name="Griggs A."/>
            <person name="Gujja S."/>
            <person name="Heilman E.R."/>
            <person name="Heiman D."/>
            <person name="Hepburn T."/>
            <person name="Howarth C."/>
            <person name="Jen D."/>
            <person name="Larson L."/>
            <person name="Lewis B."/>
            <person name="Mehta T."/>
            <person name="Park D."/>
            <person name="Pearson M."/>
            <person name="Roberts A."/>
            <person name="Saif S."/>
            <person name="Shea T."/>
            <person name="Shenoy N."/>
            <person name="Sisk P."/>
            <person name="Stolte C."/>
            <person name="Sykes S."/>
            <person name="Walk T."/>
            <person name="White J."/>
            <person name="Yandava C."/>
            <person name="Haas B."/>
            <person name="Henn M.R."/>
            <person name="Nusbaum C."/>
            <person name="Birren B."/>
        </authorList>
    </citation>
    <scope>NUCLEOTIDE SEQUENCE [LARGE SCALE GENOMIC DNA]</scope>
    <source>
        <strain evidence="3">NA</strain>
    </source>
</reference>
<dbReference type="Proteomes" id="UP000004810">
    <property type="component" value="Unassembled WGS sequence"/>
</dbReference>
<dbReference type="PANTHER" id="PTHR24092">
    <property type="entry name" value="PROBABLE PHOSPHOLIPID-TRANSPORTING ATPASE"/>
    <property type="match status" value="1"/>
</dbReference>
<proteinExistence type="predicted"/>
<name>J9EHF5_WUCBA</name>
<dbReference type="GO" id="GO:0045332">
    <property type="term" value="P:phospholipid translocation"/>
    <property type="evidence" value="ECO:0007669"/>
    <property type="project" value="TreeGrafter"/>
</dbReference>
<evidence type="ECO:0000259" key="1">
    <source>
        <dbReference type="Pfam" id="PF16209"/>
    </source>
</evidence>
<gene>
    <name evidence="2" type="ORF">WUBG_12639</name>
</gene>
<dbReference type="InterPro" id="IPR032631">
    <property type="entry name" value="P-type_ATPase_N"/>
</dbReference>
<dbReference type="SUPFAM" id="SSF81665">
    <property type="entry name" value="Calcium ATPase, transmembrane domain M"/>
    <property type="match status" value="1"/>
</dbReference>
<feature type="domain" description="P-type ATPase N-terminal" evidence="1">
    <location>
        <begin position="21"/>
        <end position="84"/>
    </location>
</feature>
<dbReference type="PANTHER" id="PTHR24092:SF150">
    <property type="entry name" value="PHOSPHOLIPID-TRANSPORTING ATPASE"/>
    <property type="match status" value="1"/>
</dbReference>
<evidence type="ECO:0000313" key="3">
    <source>
        <dbReference type="Proteomes" id="UP000004810"/>
    </source>
</evidence>
<comment type="caution">
    <text evidence="2">The sequence shown here is derived from an EMBL/GenBank/DDBJ whole genome shotgun (WGS) entry which is preliminary data.</text>
</comment>
<protein>
    <recommendedName>
        <fullName evidence="1">P-type ATPase N-terminal domain-containing protein</fullName>
    </recommendedName>
</protein>
<accession>J9EHF5</accession>
<dbReference type="EMBL" id="ADBV01009053">
    <property type="protein sequence ID" value="EJW76452.1"/>
    <property type="molecule type" value="Genomic_DNA"/>
</dbReference>
<evidence type="ECO:0000313" key="2">
    <source>
        <dbReference type="EMBL" id="EJW76452.1"/>
    </source>
</evidence>
<dbReference type="InterPro" id="IPR023298">
    <property type="entry name" value="ATPase_P-typ_TM_dom_sf"/>
</dbReference>
<dbReference type="GO" id="GO:0140326">
    <property type="term" value="F:ATPase-coupled intramembrane lipid transporter activity"/>
    <property type="evidence" value="ECO:0007669"/>
    <property type="project" value="TreeGrafter"/>
</dbReference>
<dbReference type="AlphaFoldDB" id="J9EHF5"/>